<comment type="caution">
    <text evidence="1">The sequence shown here is derived from an EMBL/GenBank/DDBJ whole genome shotgun (WGS) entry which is preliminary data.</text>
</comment>
<dbReference type="EMBL" id="VSRR010066839">
    <property type="protein sequence ID" value="MPC84931.1"/>
    <property type="molecule type" value="Genomic_DNA"/>
</dbReference>
<protein>
    <submittedName>
        <fullName evidence="1">Uncharacterized protein</fullName>
    </submittedName>
</protein>
<name>A0A5B7IHJ0_PORTR</name>
<dbReference type="AlphaFoldDB" id="A0A5B7IHJ0"/>
<sequence>MSVWRWTRRRICGGKVSMWLSPTLRYSRSVQFTNTWAGISTILPENVEG</sequence>
<dbReference type="Proteomes" id="UP000324222">
    <property type="component" value="Unassembled WGS sequence"/>
</dbReference>
<evidence type="ECO:0000313" key="2">
    <source>
        <dbReference type="Proteomes" id="UP000324222"/>
    </source>
</evidence>
<evidence type="ECO:0000313" key="1">
    <source>
        <dbReference type="EMBL" id="MPC84931.1"/>
    </source>
</evidence>
<proteinExistence type="predicted"/>
<accession>A0A5B7IHJ0</accession>
<gene>
    <name evidence="1" type="ORF">E2C01_079685</name>
</gene>
<keyword evidence="2" id="KW-1185">Reference proteome</keyword>
<reference evidence="1" key="1">
    <citation type="submission" date="2019-05" db="EMBL/GenBank/DDBJ databases">
        <title>Another draft genome of Portunus trituberculatus and its Hox gene families provides insights of decapod evolution.</title>
        <authorList>
            <person name="Jeong J.-H."/>
            <person name="Song I."/>
            <person name="Kim S."/>
            <person name="Choi T."/>
            <person name="Kim D."/>
            <person name="Ryu S."/>
            <person name="Kim W."/>
        </authorList>
    </citation>
    <scope>NUCLEOTIDE SEQUENCE [LARGE SCALE GENOMIC DNA]</scope>
    <source>
        <tissue evidence="1">Muscle</tissue>
    </source>
</reference>
<organism evidence="1 2">
    <name type="scientific">Portunus trituberculatus</name>
    <name type="common">Swimming crab</name>
    <name type="synonym">Neptunus trituberculatus</name>
    <dbReference type="NCBI Taxonomy" id="210409"/>
    <lineage>
        <taxon>Eukaryota</taxon>
        <taxon>Metazoa</taxon>
        <taxon>Ecdysozoa</taxon>
        <taxon>Arthropoda</taxon>
        <taxon>Crustacea</taxon>
        <taxon>Multicrustacea</taxon>
        <taxon>Malacostraca</taxon>
        <taxon>Eumalacostraca</taxon>
        <taxon>Eucarida</taxon>
        <taxon>Decapoda</taxon>
        <taxon>Pleocyemata</taxon>
        <taxon>Brachyura</taxon>
        <taxon>Eubrachyura</taxon>
        <taxon>Portunoidea</taxon>
        <taxon>Portunidae</taxon>
        <taxon>Portuninae</taxon>
        <taxon>Portunus</taxon>
    </lineage>
</organism>